<gene>
    <name evidence="2" type="ORF">FBZ90_11111</name>
</gene>
<keyword evidence="1" id="KW-0812">Transmembrane</keyword>
<dbReference type="Pfam" id="PF05137">
    <property type="entry name" value="PilN"/>
    <property type="match status" value="1"/>
</dbReference>
<dbReference type="InterPro" id="IPR007813">
    <property type="entry name" value="PilN"/>
</dbReference>
<name>A0A560GYA0_9PROT</name>
<sequence length="319" mass="34278">MKHGRALVLTAGMIDGLAEAVAAALPQPMARYLGLSPQPVQLAPGGMSVVGRAGHGPLTLLLDSQDVYTVDLPIPRGIGIDPWKQAAMLAHRYMPLKPELLAWDLVTVREGNDVIARISMVRRSVLAAALHAGGRITSVTTAGPGPQPQFLRLDVMRLRRRLGRMLALLTVAAVVLPLPPLLAAWTLDQQTAHMEQKLKTLADEVKAVRQLRERAEVLGAVLSRDSDALVQPSRRQLLDEVARALPDDAWLQELSLHGGEMVLQVRAADPQAVLARFQEVPLFSRAHFLAPPGHNGAAFGLVLPLSGVASAVGTRGEVR</sequence>
<proteinExistence type="predicted"/>
<reference evidence="2 3" key="1">
    <citation type="submission" date="2019-06" db="EMBL/GenBank/DDBJ databases">
        <title>Genomic Encyclopedia of Type Strains, Phase IV (KMG-V): Genome sequencing to study the core and pangenomes of soil and plant-associated prokaryotes.</title>
        <authorList>
            <person name="Whitman W."/>
        </authorList>
    </citation>
    <scope>NUCLEOTIDE SEQUENCE [LARGE SCALE GENOMIC DNA]</scope>
    <source>
        <strain evidence="2 3">BR 11622</strain>
    </source>
</reference>
<keyword evidence="3" id="KW-1185">Reference proteome</keyword>
<protein>
    <recommendedName>
        <fullName evidence="4">General secretion pathway protein L</fullName>
    </recommendedName>
</protein>
<comment type="caution">
    <text evidence="2">The sequence shown here is derived from an EMBL/GenBank/DDBJ whole genome shotgun (WGS) entry which is preliminary data.</text>
</comment>
<feature type="transmembrane region" description="Helical" evidence="1">
    <location>
        <begin position="166"/>
        <end position="187"/>
    </location>
</feature>
<evidence type="ECO:0008006" key="4">
    <source>
        <dbReference type="Google" id="ProtNLM"/>
    </source>
</evidence>
<evidence type="ECO:0000256" key="1">
    <source>
        <dbReference type="SAM" id="Phobius"/>
    </source>
</evidence>
<dbReference type="AlphaFoldDB" id="A0A560GYA0"/>
<dbReference type="Proteomes" id="UP000315751">
    <property type="component" value="Unassembled WGS sequence"/>
</dbReference>
<evidence type="ECO:0000313" key="2">
    <source>
        <dbReference type="EMBL" id="TWB39016.1"/>
    </source>
</evidence>
<evidence type="ECO:0000313" key="3">
    <source>
        <dbReference type="Proteomes" id="UP000315751"/>
    </source>
</evidence>
<accession>A0A560GYA0</accession>
<dbReference type="RefSeq" id="WP_145734362.1">
    <property type="nucleotide sequence ID" value="NZ_VITR01000011.1"/>
</dbReference>
<dbReference type="EMBL" id="VITR01000011">
    <property type="protein sequence ID" value="TWB39016.1"/>
    <property type="molecule type" value="Genomic_DNA"/>
</dbReference>
<organism evidence="2 3">
    <name type="scientific">Nitrospirillum amazonense</name>
    <dbReference type="NCBI Taxonomy" id="28077"/>
    <lineage>
        <taxon>Bacteria</taxon>
        <taxon>Pseudomonadati</taxon>
        <taxon>Pseudomonadota</taxon>
        <taxon>Alphaproteobacteria</taxon>
        <taxon>Rhodospirillales</taxon>
        <taxon>Azospirillaceae</taxon>
        <taxon>Nitrospirillum</taxon>
    </lineage>
</organism>
<dbReference type="OrthoDB" id="7350955at2"/>
<keyword evidence="1" id="KW-1133">Transmembrane helix</keyword>
<keyword evidence="1" id="KW-0472">Membrane</keyword>